<feature type="region of interest" description="Disordered" evidence="1">
    <location>
        <begin position="1"/>
        <end position="27"/>
    </location>
</feature>
<evidence type="ECO:0000313" key="2">
    <source>
        <dbReference type="EMBL" id="KAK0579417.1"/>
    </source>
</evidence>
<dbReference type="Proteomes" id="UP001168877">
    <property type="component" value="Unassembled WGS sequence"/>
</dbReference>
<protein>
    <submittedName>
        <fullName evidence="2">Uncharacterized protein</fullName>
    </submittedName>
</protein>
<evidence type="ECO:0000256" key="1">
    <source>
        <dbReference type="SAM" id="MobiDB-lite"/>
    </source>
</evidence>
<accession>A0AA39VGK5</accession>
<proteinExistence type="predicted"/>
<reference evidence="2" key="1">
    <citation type="journal article" date="2022" name="Plant J.">
        <title>Strategies of tolerance reflected in two North American maple genomes.</title>
        <authorList>
            <person name="McEvoy S.L."/>
            <person name="Sezen U.U."/>
            <person name="Trouern-Trend A."/>
            <person name="McMahon S.M."/>
            <person name="Schaberg P.G."/>
            <person name="Yang J."/>
            <person name="Wegrzyn J.L."/>
            <person name="Swenson N.G."/>
        </authorList>
    </citation>
    <scope>NUCLEOTIDE SEQUENCE</scope>
    <source>
        <strain evidence="2">NS2018</strain>
    </source>
</reference>
<reference evidence="2" key="2">
    <citation type="submission" date="2023-06" db="EMBL/GenBank/DDBJ databases">
        <authorList>
            <person name="Swenson N.G."/>
            <person name="Wegrzyn J.L."/>
            <person name="Mcevoy S.L."/>
        </authorList>
    </citation>
    <scope>NUCLEOTIDE SEQUENCE</scope>
    <source>
        <strain evidence="2">NS2018</strain>
        <tissue evidence="2">Leaf</tissue>
    </source>
</reference>
<name>A0AA39VGK5_ACESA</name>
<dbReference type="EMBL" id="JAUESC010000385">
    <property type="protein sequence ID" value="KAK0579417.1"/>
    <property type="molecule type" value="Genomic_DNA"/>
</dbReference>
<keyword evidence="3" id="KW-1185">Reference proteome</keyword>
<gene>
    <name evidence="2" type="ORF">LWI29_026144</name>
</gene>
<dbReference type="AlphaFoldDB" id="A0AA39VGK5"/>
<sequence>MSSRSDDSSNPSLEKMINDYEGESSKVELDESGRLATLGELNMEPPTTSESKAGRFLMEKPASRMSYQDVKNLEFKLRISDSMRL</sequence>
<comment type="caution">
    <text evidence="2">The sequence shown here is derived from an EMBL/GenBank/DDBJ whole genome shotgun (WGS) entry which is preliminary data.</text>
</comment>
<evidence type="ECO:0000313" key="3">
    <source>
        <dbReference type="Proteomes" id="UP001168877"/>
    </source>
</evidence>
<organism evidence="2 3">
    <name type="scientific">Acer saccharum</name>
    <name type="common">Sugar maple</name>
    <dbReference type="NCBI Taxonomy" id="4024"/>
    <lineage>
        <taxon>Eukaryota</taxon>
        <taxon>Viridiplantae</taxon>
        <taxon>Streptophyta</taxon>
        <taxon>Embryophyta</taxon>
        <taxon>Tracheophyta</taxon>
        <taxon>Spermatophyta</taxon>
        <taxon>Magnoliopsida</taxon>
        <taxon>eudicotyledons</taxon>
        <taxon>Gunneridae</taxon>
        <taxon>Pentapetalae</taxon>
        <taxon>rosids</taxon>
        <taxon>malvids</taxon>
        <taxon>Sapindales</taxon>
        <taxon>Sapindaceae</taxon>
        <taxon>Hippocastanoideae</taxon>
        <taxon>Acereae</taxon>
        <taxon>Acer</taxon>
    </lineage>
</organism>